<dbReference type="EMBL" id="SNRW01000636">
    <property type="protein sequence ID" value="KAA6400015.1"/>
    <property type="molecule type" value="Genomic_DNA"/>
</dbReference>
<evidence type="ECO:0000313" key="2">
    <source>
        <dbReference type="Proteomes" id="UP000324800"/>
    </source>
</evidence>
<dbReference type="Proteomes" id="UP000324800">
    <property type="component" value="Unassembled WGS sequence"/>
</dbReference>
<name>A0A5J4X088_9EUKA</name>
<organism evidence="1 2">
    <name type="scientific">Streblomastix strix</name>
    <dbReference type="NCBI Taxonomy" id="222440"/>
    <lineage>
        <taxon>Eukaryota</taxon>
        <taxon>Metamonada</taxon>
        <taxon>Preaxostyla</taxon>
        <taxon>Oxymonadida</taxon>
        <taxon>Streblomastigidae</taxon>
        <taxon>Streblomastix</taxon>
    </lineage>
</organism>
<protein>
    <submittedName>
        <fullName evidence="1">Uncharacterized protein</fullName>
    </submittedName>
</protein>
<comment type="caution">
    <text evidence="1">The sequence shown here is derived from an EMBL/GenBank/DDBJ whole genome shotgun (WGS) entry which is preliminary data.</text>
</comment>
<accession>A0A5J4X088</accession>
<evidence type="ECO:0000313" key="1">
    <source>
        <dbReference type="EMBL" id="KAA6400015.1"/>
    </source>
</evidence>
<proteinExistence type="predicted"/>
<dbReference type="AlphaFoldDB" id="A0A5J4X088"/>
<reference evidence="1 2" key="1">
    <citation type="submission" date="2019-03" db="EMBL/GenBank/DDBJ databases">
        <title>Single cell metagenomics reveals metabolic interactions within the superorganism composed of flagellate Streblomastix strix and complex community of Bacteroidetes bacteria on its surface.</title>
        <authorList>
            <person name="Treitli S.C."/>
            <person name="Kolisko M."/>
            <person name="Husnik F."/>
            <person name="Keeling P."/>
            <person name="Hampl V."/>
        </authorList>
    </citation>
    <scope>NUCLEOTIDE SEQUENCE [LARGE SCALE GENOMIC DNA]</scope>
    <source>
        <strain evidence="1">ST1C</strain>
    </source>
</reference>
<sequence>MKQNESIIRETTADEFEIEAEYQNLIWNTFISKLDKITRNRSLFRQWLQRKEMLDLMGCVDTASVKLDKQIEIKMSDEMYAQYKQKQNQQIYPYQTELQKQQKKLLKKNQKLLKKKNPSLRTTQTKDQLNTDCRIAHLNLIIQRCAVFFLGPEEKLIKFARPYVLEMECNSHVSQLAKTTECFSASHQTINILKNSLDWLQIYPDCHWLFISLVFAQKQNQVASSCRS</sequence>
<gene>
    <name evidence="1" type="ORF">EZS28_004459</name>
</gene>